<keyword evidence="1" id="KW-0472">Membrane</keyword>
<dbReference type="PANTHER" id="PTHR22718">
    <property type="entry name" value="SERPENTINE RECEPTOR, CLASS X"/>
    <property type="match status" value="1"/>
</dbReference>
<dbReference type="RefSeq" id="XP_002638190.1">
    <property type="nucleotide sequence ID" value="XM_002638144.1"/>
</dbReference>
<evidence type="ECO:0000313" key="3">
    <source>
        <dbReference type="Proteomes" id="UP000008549"/>
    </source>
</evidence>
<dbReference type="InParanoid" id="A8Y2P6"/>
<feature type="transmembrane region" description="Helical" evidence="1">
    <location>
        <begin position="40"/>
        <end position="65"/>
    </location>
</feature>
<feature type="non-terminal residue" evidence="2">
    <location>
        <position position="178"/>
    </location>
</feature>
<evidence type="ECO:0000313" key="4">
    <source>
        <dbReference type="WormBase" id="CBG22619"/>
    </source>
</evidence>
<gene>
    <name evidence="2 4" type="ORF">CBG22619</name>
    <name evidence="2" type="ORF">CBG_22619</name>
</gene>
<dbReference type="EMBL" id="HE600969">
    <property type="protein sequence ID" value="CAP39171.1"/>
    <property type="molecule type" value="Genomic_DNA"/>
</dbReference>
<name>A8Y2P6_CAEBR</name>
<dbReference type="OMA" id="PIGSITC"/>
<keyword evidence="3" id="KW-1185">Reference proteome</keyword>
<dbReference type="AlphaFoldDB" id="A8Y2P6"/>
<evidence type="ECO:0000256" key="1">
    <source>
        <dbReference type="SAM" id="Phobius"/>
    </source>
</evidence>
<dbReference type="Proteomes" id="UP000008549">
    <property type="component" value="Unassembled WGS sequence"/>
</dbReference>
<reference evidence="2 3" key="1">
    <citation type="journal article" date="2003" name="PLoS Biol.">
        <title>The genome sequence of Caenorhabditis briggsae: a platform for comparative genomics.</title>
        <authorList>
            <person name="Stein L.D."/>
            <person name="Bao Z."/>
            <person name="Blasiar D."/>
            <person name="Blumenthal T."/>
            <person name="Brent M.R."/>
            <person name="Chen N."/>
            <person name="Chinwalla A."/>
            <person name="Clarke L."/>
            <person name="Clee C."/>
            <person name="Coghlan A."/>
            <person name="Coulson A."/>
            <person name="D'Eustachio P."/>
            <person name="Fitch D.H."/>
            <person name="Fulton L.A."/>
            <person name="Fulton R.E."/>
            <person name="Griffiths-Jones S."/>
            <person name="Harris T.W."/>
            <person name="Hillier L.W."/>
            <person name="Kamath R."/>
            <person name="Kuwabara P.E."/>
            <person name="Mardis E.R."/>
            <person name="Marra M.A."/>
            <person name="Miner T.L."/>
            <person name="Minx P."/>
            <person name="Mullikin J.C."/>
            <person name="Plumb R.W."/>
            <person name="Rogers J."/>
            <person name="Schein J.E."/>
            <person name="Sohrmann M."/>
            <person name="Spieth J."/>
            <person name="Stajich J.E."/>
            <person name="Wei C."/>
            <person name="Willey D."/>
            <person name="Wilson R.K."/>
            <person name="Durbin R."/>
            <person name="Waterston R.H."/>
        </authorList>
    </citation>
    <scope>NUCLEOTIDE SEQUENCE [LARGE SCALE GENOMIC DNA]</scope>
    <source>
        <strain evidence="2 3">AF16</strain>
    </source>
</reference>
<dbReference type="WormBase" id="CBG22619">
    <property type="protein sequence ID" value="CBP48931"/>
    <property type="gene ID" value="WBGene00041142"/>
</dbReference>
<dbReference type="KEGG" id="cbr:CBG_22619"/>
<feature type="transmembrane region" description="Helical" evidence="1">
    <location>
        <begin position="124"/>
        <end position="142"/>
    </location>
</feature>
<protein>
    <submittedName>
        <fullName evidence="2">Protein CBG22619</fullName>
    </submittedName>
</protein>
<proteinExistence type="predicted"/>
<dbReference type="PANTHER" id="PTHR22718:SF36">
    <property type="entry name" value="G_PROTEIN_RECEP_F1_2 DOMAIN-CONTAINING PROTEIN-RELATED"/>
    <property type="match status" value="1"/>
</dbReference>
<dbReference type="HOGENOM" id="CLU_1514232_0_0_1"/>
<reference evidence="2 3" key="2">
    <citation type="journal article" date="2011" name="PLoS Genet.">
        <title>Caenorhabditis briggsae recombinant inbred line genotypes reveal inter-strain incompatibility and the evolution of recombination.</title>
        <authorList>
            <person name="Ross J.A."/>
            <person name="Koboldt D.C."/>
            <person name="Staisch J.E."/>
            <person name="Chamberlin H.M."/>
            <person name="Gupta B.P."/>
            <person name="Miller R.D."/>
            <person name="Baird S.E."/>
            <person name="Haag E.S."/>
        </authorList>
    </citation>
    <scope>NUCLEOTIDE SEQUENCE [LARGE SCALE GENOMIC DNA]</scope>
    <source>
        <strain evidence="2 3">AF16</strain>
    </source>
</reference>
<organism evidence="2 3">
    <name type="scientific">Caenorhabditis briggsae</name>
    <dbReference type="NCBI Taxonomy" id="6238"/>
    <lineage>
        <taxon>Eukaryota</taxon>
        <taxon>Metazoa</taxon>
        <taxon>Ecdysozoa</taxon>
        <taxon>Nematoda</taxon>
        <taxon>Chromadorea</taxon>
        <taxon>Rhabditida</taxon>
        <taxon>Rhabditina</taxon>
        <taxon>Rhabditomorpha</taxon>
        <taxon>Rhabditoidea</taxon>
        <taxon>Rhabditidae</taxon>
        <taxon>Peloderinae</taxon>
        <taxon>Caenorhabditis</taxon>
    </lineage>
</organism>
<sequence length="178" mass="20582">MILIFSISVSVRIVFSSIALIIRTRNPDSHLSVNLSCIVYVDYCSNLFSVTITFCLSLNRCLCFVSEKWNSRIFDKWILPVIFSVIISIAGAMAMIFTSKISRRYFIFFGFIDTVPNKYSKSRIQTVFNVFSFGSVICYISLFKHLRKENRTVINVSVLRKRTKNRVFSHILITAVLY</sequence>
<dbReference type="CTD" id="8580187"/>
<dbReference type="eggNOG" id="ENOG502THE6">
    <property type="taxonomic scope" value="Eukaryota"/>
</dbReference>
<keyword evidence="1" id="KW-1133">Transmembrane helix</keyword>
<feature type="transmembrane region" description="Helical" evidence="1">
    <location>
        <begin position="77"/>
        <end position="97"/>
    </location>
</feature>
<keyword evidence="1" id="KW-0812">Transmembrane</keyword>
<accession>A8Y2P6</accession>
<dbReference type="GeneID" id="8580187"/>
<evidence type="ECO:0000313" key="2">
    <source>
        <dbReference type="EMBL" id="CAP39171.1"/>
    </source>
</evidence>